<proteinExistence type="predicted"/>
<sequence length="88" mass="9571">MEVTNDILTLAALVAAYVGVAKGFGLSDKWTHLIAIAIASVFVMVPDYIQSKIILISVIGLTASGAYHYTKKRTDIENKDTNKEDSIK</sequence>
<keyword evidence="3" id="KW-1185">Reference proteome</keyword>
<evidence type="ECO:0008006" key="4">
    <source>
        <dbReference type="Google" id="ProtNLM"/>
    </source>
</evidence>
<feature type="transmembrane region" description="Helical" evidence="1">
    <location>
        <begin position="7"/>
        <end position="24"/>
    </location>
</feature>
<reference evidence="3" key="1">
    <citation type="journal article" date="2019" name="Int. J. Syst. Evol. Microbiol.">
        <title>The Global Catalogue of Microorganisms (GCM) 10K type strain sequencing project: providing services to taxonomists for standard genome sequencing and annotation.</title>
        <authorList>
            <consortium name="The Broad Institute Genomics Platform"/>
            <consortium name="The Broad Institute Genome Sequencing Center for Infectious Disease"/>
            <person name="Wu L."/>
            <person name="Ma J."/>
        </authorList>
    </citation>
    <scope>NUCLEOTIDE SEQUENCE [LARGE SCALE GENOMIC DNA]</scope>
    <source>
        <strain evidence="3">TISTR 1827</strain>
    </source>
</reference>
<comment type="caution">
    <text evidence="2">The sequence shown here is derived from an EMBL/GenBank/DDBJ whole genome shotgun (WGS) entry which is preliminary data.</text>
</comment>
<organism evidence="2 3">
    <name type="scientific">Paenibacillus thailandensis</name>
    <dbReference type="NCBI Taxonomy" id="393250"/>
    <lineage>
        <taxon>Bacteria</taxon>
        <taxon>Bacillati</taxon>
        <taxon>Bacillota</taxon>
        <taxon>Bacilli</taxon>
        <taxon>Bacillales</taxon>
        <taxon>Paenibacillaceae</taxon>
        <taxon>Paenibacillus</taxon>
    </lineage>
</organism>
<keyword evidence="1" id="KW-0812">Transmembrane</keyword>
<keyword evidence="1" id="KW-1133">Transmembrane helix</keyword>
<keyword evidence="1" id="KW-0472">Membrane</keyword>
<dbReference type="RefSeq" id="WP_379278297.1">
    <property type="nucleotide sequence ID" value="NZ_JBHUGT010000045.1"/>
</dbReference>
<evidence type="ECO:0000313" key="3">
    <source>
        <dbReference type="Proteomes" id="UP001597493"/>
    </source>
</evidence>
<dbReference type="Proteomes" id="UP001597493">
    <property type="component" value="Unassembled WGS sequence"/>
</dbReference>
<evidence type="ECO:0000313" key="2">
    <source>
        <dbReference type="EMBL" id="MFD2663026.1"/>
    </source>
</evidence>
<protein>
    <recommendedName>
        <fullName evidence="4">Holin</fullName>
    </recommendedName>
</protein>
<evidence type="ECO:0000256" key="1">
    <source>
        <dbReference type="SAM" id="Phobius"/>
    </source>
</evidence>
<dbReference type="EMBL" id="JBHUMY010000038">
    <property type="protein sequence ID" value="MFD2663026.1"/>
    <property type="molecule type" value="Genomic_DNA"/>
</dbReference>
<name>A0ABW5R3Y9_9BACL</name>
<gene>
    <name evidence="2" type="ORF">ACFSW5_22470</name>
</gene>
<accession>A0ABW5R3Y9</accession>